<dbReference type="Proteomes" id="UP000606193">
    <property type="component" value="Unassembled WGS sequence"/>
</dbReference>
<dbReference type="GO" id="GO:0008855">
    <property type="term" value="F:exodeoxyribonuclease VII activity"/>
    <property type="evidence" value="ECO:0007669"/>
    <property type="project" value="UniProtKB-EC"/>
</dbReference>
<dbReference type="InterPro" id="IPR003753">
    <property type="entry name" value="Exonuc_VII_L"/>
</dbReference>
<dbReference type="InterPro" id="IPR020579">
    <property type="entry name" value="Exonuc_VII_lsu_C"/>
</dbReference>
<protein>
    <recommendedName>
        <fullName evidence="5">Exodeoxyribonuclease 7 large subunit</fullName>
        <ecNumber evidence="5">3.1.11.6</ecNumber>
    </recommendedName>
    <alternativeName>
        <fullName evidence="5">Exodeoxyribonuclease VII large subunit</fullName>
        <shortName evidence="5">Exonuclease VII large subunit</shortName>
    </alternativeName>
</protein>
<evidence type="ECO:0000259" key="7">
    <source>
        <dbReference type="Pfam" id="PF02601"/>
    </source>
</evidence>
<keyword evidence="4 5" id="KW-0269">Exonuclease</keyword>
<dbReference type="EC" id="3.1.11.6" evidence="5"/>
<evidence type="ECO:0000256" key="6">
    <source>
        <dbReference type="RuleBase" id="RU004355"/>
    </source>
</evidence>
<feature type="domain" description="OB-fold nucleic acid binding" evidence="8">
    <location>
        <begin position="6"/>
        <end position="99"/>
    </location>
</feature>
<evidence type="ECO:0000313" key="9">
    <source>
        <dbReference type="EMBL" id="MBC8561085.1"/>
    </source>
</evidence>
<comment type="subunit">
    <text evidence="5">Heterooligomer composed of large and small subunits.</text>
</comment>
<evidence type="ECO:0000256" key="2">
    <source>
        <dbReference type="ARBA" id="ARBA00022722"/>
    </source>
</evidence>
<evidence type="ECO:0000313" key="10">
    <source>
        <dbReference type="Proteomes" id="UP000606193"/>
    </source>
</evidence>
<reference evidence="9 10" key="1">
    <citation type="submission" date="2020-08" db="EMBL/GenBank/DDBJ databases">
        <title>Genome public.</title>
        <authorList>
            <person name="Liu C."/>
            <person name="Sun Q."/>
        </authorList>
    </citation>
    <scope>NUCLEOTIDE SEQUENCE [LARGE SCALE GENOMIC DNA]</scope>
    <source>
        <strain evidence="9 10">NSJ-37</strain>
    </source>
</reference>
<comment type="caution">
    <text evidence="9">The sequence shown here is derived from an EMBL/GenBank/DDBJ whole genome shotgun (WGS) entry which is preliminary data.</text>
</comment>
<keyword evidence="10" id="KW-1185">Reference proteome</keyword>
<proteinExistence type="inferred from homology"/>
<keyword evidence="3 5" id="KW-0378">Hydrolase</keyword>
<keyword evidence="2 5" id="KW-0540">Nuclease</keyword>
<keyword evidence="1 5" id="KW-0963">Cytoplasm</keyword>
<dbReference type="PANTHER" id="PTHR30008:SF0">
    <property type="entry name" value="EXODEOXYRIBONUCLEASE 7 LARGE SUBUNIT"/>
    <property type="match status" value="1"/>
</dbReference>
<comment type="catalytic activity">
    <reaction evidence="5 6">
        <text>Exonucleolytic cleavage in either 5'- to 3'- or 3'- to 5'-direction to yield nucleoside 5'-phosphates.</text>
        <dbReference type="EC" id="3.1.11.6"/>
    </reaction>
</comment>
<dbReference type="HAMAP" id="MF_00378">
    <property type="entry name" value="Exonuc_7_L"/>
    <property type="match status" value="1"/>
</dbReference>
<organism evidence="9 10">
    <name type="scientific">Jutongia huaianensis</name>
    <dbReference type="NCBI Taxonomy" id="2763668"/>
    <lineage>
        <taxon>Bacteria</taxon>
        <taxon>Bacillati</taxon>
        <taxon>Bacillota</taxon>
        <taxon>Clostridia</taxon>
        <taxon>Lachnospirales</taxon>
        <taxon>Lachnospiraceae</taxon>
        <taxon>Jutongia</taxon>
    </lineage>
</organism>
<evidence type="ECO:0000256" key="1">
    <source>
        <dbReference type="ARBA" id="ARBA00022490"/>
    </source>
</evidence>
<evidence type="ECO:0000256" key="4">
    <source>
        <dbReference type="ARBA" id="ARBA00022839"/>
    </source>
</evidence>
<sequence>MSRAVTVSQINRYIANLFKQDYTLSGIQVKGEISGCKYHYSGHIYFTLKDAGAAISCVMFSSQRKGLDFTLEDGQSVIVTGRISVFERDGRYQLYAQSIVQDGVGRLYEEYEKLKKRLLSEGLFDEQRKKQIPRFASKIGIVTAKTGAVIQDICNVTYRRNPYVQLYLYPAKVQGEGAAGTVIDGIRYFEKTDVDTIIIGRGGGSVEDLWCFNDEKLARVIAACTKPIISAVGHETDTTISDYAADLRAPTPSAAAELAVYAWREFEIGLSEYRYDLRESIEQILRVRKLELQKYMVLLQHVSPEDMLRQKRLYLADCQERLQRMMERQLTETKHRLALYAEEMKGLSPLQKLQSGYTYTADESGSHIDSVSRLTKGQHLMLTFADGKAKVTVDEITGQKNGG</sequence>
<evidence type="ECO:0000259" key="8">
    <source>
        <dbReference type="Pfam" id="PF13742"/>
    </source>
</evidence>
<evidence type="ECO:0000256" key="3">
    <source>
        <dbReference type="ARBA" id="ARBA00022801"/>
    </source>
</evidence>
<gene>
    <name evidence="5 9" type="primary">xseA</name>
    <name evidence="9" type="ORF">H8704_00320</name>
</gene>
<evidence type="ECO:0000256" key="5">
    <source>
        <dbReference type="HAMAP-Rule" id="MF_00378"/>
    </source>
</evidence>
<dbReference type="CDD" id="cd04489">
    <property type="entry name" value="ExoVII_LU_OBF"/>
    <property type="match status" value="1"/>
</dbReference>
<name>A0ABR7MXH4_9FIRM</name>
<dbReference type="RefSeq" id="WP_249296865.1">
    <property type="nucleotide sequence ID" value="NZ_JACRSX010000001.1"/>
</dbReference>
<dbReference type="Pfam" id="PF13742">
    <property type="entry name" value="tRNA_anti_2"/>
    <property type="match status" value="1"/>
</dbReference>
<feature type="domain" description="Exonuclease VII large subunit C-terminal" evidence="7">
    <location>
        <begin position="123"/>
        <end position="341"/>
    </location>
</feature>
<dbReference type="NCBIfam" id="TIGR00237">
    <property type="entry name" value="xseA"/>
    <property type="match status" value="1"/>
</dbReference>
<comment type="function">
    <text evidence="5">Bidirectionally degrades single-stranded DNA into large acid-insoluble oligonucleotides, which are then degraded further into small acid-soluble oligonucleotides.</text>
</comment>
<dbReference type="InterPro" id="IPR025824">
    <property type="entry name" value="OB-fold_nuc-bd_dom"/>
</dbReference>
<dbReference type="Pfam" id="PF02601">
    <property type="entry name" value="Exonuc_VII_L"/>
    <property type="match status" value="1"/>
</dbReference>
<accession>A0ABR7MXH4</accession>
<comment type="similarity">
    <text evidence="5 6">Belongs to the XseA family.</text>
</comment>
<comment type="subcellular location">
    <subcellularLocation>
        <location evidence="5 6">Cytoplasm</location>
    </subcellularLocation>
</comment>
<dbReference type="EMBL" id="JACRSX010000001">
    <property type="protein sequence ID" value="MBC8561085.1"/>
    <property type="molecule type" value="Genomic_DNA"/>
</dbReference>
<dbReference type="PANTHER" id="PTHR30008">
    <property type="entry name" value="EXODEOXYRIBONUCLEASE 7 LARGE SUBUNIT"/>
    <property type="match status" value="1"/>
</dbReference>